<sequence>MKFTTVSTLPTLWLFTTLSTLALGAGVTSNPTSSLLNLLTAKLTTLNTVISSYTDDADILSIQSASNAVIITIDRGLRDISVGPELTAAETKALALQFQELTTSFKATISDLVDKKPLLDRFATTTCTSGSRSIQKHLHHQYAVWDKLFTLVLSKAPEVESTVVAHSAEDILARIQGGLDTFVDVGDSTTPCAPDTPPARIELRSYSNGNSSTDGNGTSTQPPSVPTQSSTGPASPDFTGAAVAVAAGETGMRMVGMGVLAVAVAVAL</sequence>
<keyword evidence="2" id="KW-0732">Signal</keyword>
<evidence type="ECO:0008006" key="5">
    <source>
        <dbReference type="Google" id="ProtNLM"/>
    </source>
</evidence>
<dbReference type="InterPro" id="IPR021054">
    <property type="entry name" value="Cell_wall_mannoprotein_1"/>
</dbReference>
<evidence type="ECO:0000256" key="2">
    <source>
        <dbReference type="SAM" id="SignalP"/>
    </source>
</evidence>
<evidence type="ECO:0000313" key="3">
    <source>
        <dbReference type="EMBL" id="KAL2869149.1"/>
    </source>
</evidence>
<dbReference type="Proteomes" id="UP001610432">
    <property type="component" value="Unassembled WGS sequence"/>
</dbReference>
<name>A0ABR4LX96_9EURO</name>
<dbReference type="PANTHER" id="PTHR38123:SF6">
    <property type="entry name" value="CELL WALL SERINE-THREONINE-RICH GALACTOMANNOPROTEIN MP1 (AFU_ORTHOLOGUE AFUA_4G03240)"/>
    <property type="match status" value="1"/>
</dbReference>
<dbReference type="RefSeq" id="XP_070888128.1">
    <property type="nucleotide sequence ID" value="XM_071034191.1"/>
</dbReference>
<protein>
    <recommendedName>
        <fullName evidence="5">Cell wall protein</fullName>
    </recommendedName>
</protein>
<feature type="signal peptide" evidence="2">
    <location>
        <begin position="1"/>
        <end position="24"/>
    </location>
</feature>
<dbReference type="EMBL" id="JBFXLQ010000011">
    <property type="protein sequence ID" value="KAL2869149.1"/>
    <property type="molecule type" value="Genomic_DNA"/>
</dbReference>
<proteinExistence type="predicted"/>
<feature type="compositionally biased region" description="Polar residues" evidence="1">
    <location>
        <begin position="205"/>
        <end position="216"/>
    </location>
</feature>
<evidence type="ECO:0000313" key="4">
    <source>
        <dbReference type="Proteomes" id="UP001610432"/>
    </source>
</evidence>
<feature type="chain" id="PRO_5046424987" description="Cell wall protein" evidence="2">
    <location>
        <begin position="25"/>
        <end position="268"/>
    </location>
</feature>
<feature type="region of interest" description="Disordered" evidence="1">
    <location>
        <begin position="186"/>
        <end position="236"/>
    </location>
</feature>
<accession>A0ABR4LX96</accession>
<evidence type="ECO:0000256" key="1">
    <source>
        <dbReference type="SAM" id="MobiDB-lite"/>
    </source>
</evidence>
<dbReference type="Gene3D" id="1.20.1280.140">
    <property type="match status" value="1"/>
</dbReference>
<feature type="compositionally biased region" description="Low complexity" evidence="1">
    <location>
        <begin position="217"/>
        <end position="233"/>
    </location>
</feature>
<keyword evidence="4" id="KW-1185">Reference proteome</keyword>
<comment type="caution">
    <text evidence="3">The sequence shown here is derived from an EMBL/GenBank/DDBJ whole genome shotgun (WGS) entry which is preliminary data.</text>
</comment>
<organism evidence="3 4">
    <name type="scientific">Aspergillus lucknowensis</name>
    <dbReference type="NCBI Taxonomy" id="176173"/>
    <lineage>
        <taxon>Eukaryota</taxon>
        <taxon>Fungi</taxon>
        <taxon>Dikarya</taxon>
        <taxon>Ascomycota</taxon>
        <taxon>Pezizomycotina</taxon>
        <taxon>Eurotiomycetes</taxon>
        <taxon>Eurotiomycetidae</taxon>
        <taxon>Eurotiales</taxon>
        <taxon>Aspergillaceae</taxon>
        <taxon>Aspergillus</taxon>
        <taxon>Aspergillus subgen. Nidulantes</taxon>
    </lineage>
</organism>
<reference evidence="3 4" key="1">
    <citation type="submission" date="2024-07" db="EMBL/GenBank/DDBJ databases">
        <title>Section-level genome sequencing and comparative genomics of Aspergillus sections Usti and Cavernicolus.</title>
        <authorList>
            <consortium name="Lawrence Berkeley National Laboratory"/>
            <person name="Nybo J.L."/>
            <person name="Vesth T.C."/>
            <person name="Theobald S."/>
            <person name="Frisvad J.C."/>
            <person name="Larsen T.O."/>
            <person name="Kjaerboelling I."/>
            <person name="Rothschild-Mancinelli K."/>
            <person name="Lyhne E.K."/>
            <person name="Kogle M.E."/>
            <person name="Barry K."/>
            <person name="Clum A."/>
            <person name="Na H."/>
            <person name="Ledsgaard L."/>
            <person name="Lin J."/>
            <person name="Lipzen A."/>
            <person name="Kuo A."/>
            <person name="Riley R."/>
            <person name="Mondo S."/>
            <person name="Labutti K."/>
            <person name="Haridas S."/>
            <person name="Pangalinan J."/>
            <person name="Salamov A.A."/>
            <person name="Simmons B.A."/>
            <person name="Magnuson J.K."/>
            <person name="Chen J."/>
            <person name="Drula E."/>
            <person name="Henrissat B."/>
            <person name="Wiebenga A."/>
            <person name="Lubbers R.J."/>
            <person name="Gomes A.C."/>
            <person name="Macurrencykelacurrency M.R."/>
            <person name="Stajich J."/>
            <person name="Grigoriev I.V."/>
            <person name="Mortensen U.H."/>
            <person name="De Vries R.P."/>
            <person name="Baker S.E."/>
            <person name="Andersen M.R."/>
        </authorList>
    </citation>
    <scope>NUCLEOTIDE SEQUENCE [LARGE SCALE GENOMIC DNA]</scope>
    <source>
        <strain evidence="3 4">CBS 449.75</strain>
    </source>
</reference>
<dbReference type="GeneID" id="98149263"/>
<dbReference type="PANTHER" id="PTHR38123">
    <property type="entry name" value="CELL WALL SERINE-THREONINE-RICH GALACTOMANNOPROTEIN MP1 (AFU_ORTHOLOGUE AFUA_4G03240)"/>
    <property type="match status" value="1"/>
</dbReference>
<gene>
    <name evidence="3" type="ORF">BJX67DRAFT_387198</name>
</gene>
<dbReference type="Pfam" id="PF12296">
    <property type="entry name" value="HsbA"/>
    <property type="match status" value="1"/>
</dbReference>